<dbReference type="Pfam" id="PF18423">
    <property type="entry name" value="zf_CopZ"/>
    <property type="match status" value="1"/>
</dbReference>
<dbReference type="Gene3D" id="2.20.25.270">
    <property type="match status" value="1"/>
</dbReference>
<dbReference type="InterPro" id="IPR041854">
    <property type="entry name" value="BFD-like_2Fe2S-bd_dom_sf"/>
</dbReference>
<feature type="domain" description="CopZ zinc binding" evidence="1">
    <location>
        <begin position="2"/>
        <end position="60"/>
    </location>
</feature>
<evidence type="ECO:0000313" key="2">
    <source>
        <dbReference type="EMBL" id="TQE95096.1"/>
    </source>
</evidence>
<accession>A0A540VEB8</accession>
<organism evidence="2 3">
    <name type="scientific">Litorilinea aerophila</name>
    <dbReference type="NCBI Taxonomy" id="1204385"/>
    <lineage>
        <taxon>Bacteria</taxon>
        <taxon>Bacillati</taxon>
        <taxon>Chloroflexota</taxon>
        <taxon>Caldilineae</taxon>
        <taxon>Caldilineales</taxon>
        <taxon>Caldilineaceae</taxon>
        <taxon>Litorilinea</taxon>
    </lineage>
</organism>
<sequence>MQCPRCGSKGKKVDTLTVKALLAVSLEQLRAQAYRFCRTPDCPVVYFSTDGQEVYGEEELREQVHQKHPTADQVFVCYCFRHTPGSIRQELLAQGQSSVVEAIQAGIAAGQCACEIRNPQGSCCLGNVTATVRRLEAELTTPVAG</sequence>
<evidence type="ECO:0000313" key="3">
    <source>
        <dbReference type="Proteomes" id="UP000317371"/>
    </source>
</evidence>
<dbReference type="InParanoid" id="A0A540VEB8"/>
<keyword evidence="3" id="KW-1185">Reference proteome</keyword>
<dbReference type="OrthoDB" id="95698at2"/>
<gene>
    <name evidence="2" type="ORF">FKZ61_13815</name>
</gene>
<name>A0A540VEB8_9CHLR</name>
<dbReference type="NCBIfam" id="NF047645">
    <property type="entry name" value="CopZ_Nterm_CC"/>
    <property type="match status" value="1"/>
</dbReference>
<dbReference type="Gene3D" id="1.10.10.1100">
    <property type="entry name" value="BFD-like [2Fe-2S]-binding domain"/>
    <property type="match status" value="1"/>
</dbReference>
<proteinExistence type="predicted"/>
<evidence type="ECO:0000259" key="1">
    <source>
        <dbReference type="Pfam" id="PF18423"/>
    </source>
</evidence>
<protein>
    <recommendedName>
        <fullName evidence="1">CopZ zinc binding domain-containing protein</fullName>
    </recommendedName>
</protein>
<reference evidence="2 3" key="1">
    <citation type="submission" date="2019-06" db="EMBL/GenBank/DDBJ databases">
        <title>Genome sequence of Litorilinea aerophila BAA-2444.</title>
        <authorList>
            <person name="Maclea K.S."/>
            <person name="Maurais E.G."/>
            <person name="Iannazzi L.C."/>
        </authorList>
    </citation>
    <scope>NUCLEOTIDE SEQUENCE [LARGE SCALE GENOMIC DNA]</scope>
    <source>
        <strain evidence="2 3">ATCC BAA-2444</strain>
    </source>
</reference>
<dbReference type="AlphaFoldDB" id="A0A540VEB8"/>
<dbReference type="InterPro" id="IPR040890">
    <property type="entry name" value="Znf_CopZ"/>
</dbReference>
<dbReference type="EMBL" id="VIGC01000017">
    <property type="protein sequence ID" value="TQE95096.1"/>
    <property type="molecule type" value="Genomic_DNA"/>
</dbReference>
<dbReference type="CDD" id="cd10141">
    <property type="entry name" value="CopZ-like_Fer2_BFD-like"/>
    <property type="match status" value="1"/>
</dbReference>
<comment type="caution">
    <text evidence="2">The sequence shown here is derived from an EMBL/GenBank/DDBJ whole genome shotgun (WGS) entry which is preliminary data.</text>
</comment>
<dbReference type="Proteomes" id="UP000317371">
    <property type="component" value="Unassembled WGS sequence"/>
</dbReference>